<feature type="binding site" evidence="4">
    <location>
        <position position="64"/>
    </location>
    <ligand>
        <name>Zn(2+)</name>
        <dbReference type="ChEBI" id="CHEBI:29105"/>
    </ligand>
</feature>
<feature type="domain" description="C2H2-type" evidence="6">
    <location>
        <begin position="311"/>
        <end position="338"/>
    </location>
</feature>
<keyword evidence="4" id="KW-0862">Zinc</keyword>
<feature type="domain" description="C2H2-type" evidence="6">
    <location>
        <begin position="223"/>
        <end position="245"/>
    </location>
</feature>
<keyword evidence="3" id="KW-0863">Zinc-finger</keyword>
<evidence type="ECO:0000256" key="3">
    <source>
        <dbReference type="PROSITE-ProRule" id="PRU00042"/>
    </source>
</evidence>
<feature type="domain" description="C2H2-type" evidence="6">
    <location>
        <begin position="283"/>
        <end position="310"/>
    </location>
</feature>
<keyword evidence="1 4" id="KW-0479">Metal-binding</keyword>
<dbReference type="SMART" id="SM00355">
    <property type="entry name" value="ZnF_C2H2"/>
    <property type="match status" value="8"/>
</dbReference>
<dbReference type="SMART" id="SM00868">
    <property type="entry name" value="zf-AD"/>
    <property type="match status" value="1"/>
</dbReference>
<evidence type="ECO:0000313" key="8">
    <source>
        <dbReference type="Proteomes" id="UP001652582"/>
    </source>
</evidence>
<dbReference type="RefSeq" id="XP_052739375.1">
    <property type="nucleotide sequence ID" value="XM_052883415.1"/>
</dbReference>
<protein>
    <submittedName>
        <fullName evidence="9">Zinc finger protein OZF isoform X3</fullName>
    </submittedName>
</protein>
<feature type="region of interest" description="Disordered" evidence="5">
    <location>
        <begin position="408"/>
        <end position="464"/>
    </location>
</feature>
<evidence type="ECO:0000259" key="7">
    <source>
        <dbReference type="PROSITE" id="PS51915"/>
    </source>
</evidence>
<feature type="domain" description="C2H2-type" evidence="6">
    <location>
        <begin position="367"/>
        <end position="394"/>
    </location>
</feature>
<feature type="compositionally biased region" description="Acidic residues" evidence="5">
    <location>
        <begin position="119"/>
        <end position="129"/>
    </location>
</feature>
<dbReference type="InterPro" id="IPR013087">
    <property type="entry name" value="Znf_C2H2_type"/>
</dbReference>
<evidence type="ECO:0000256" key="2">
    <source>
        <dbReference type="ARBA" id="ARBA00022737"/>
    </source>
</evidence>
<feature type="compositionally biased region" description="Low complexity" evidence="5">
    <location>
        <begin position="445"/>
        <end position="464"/>
    </location>
</feature>
<dbReference type="Pfam" id="PF07776">
    <property type="entry name" value="zf-AD"/>
    <property type="match status" value="1"/>
</dbReference>
<gene>
    <name evidence="9" type="primary">LOC112043909</name>
</gene>
<feature type="domain" description="ZAD" evidence="7">
    <location>
        <begin position="17"/>
        <end position="91"/>
    </location>
</feature>
<dbReference type="PROSITE" id="PS50157">
    <property type="entry name" value="ZINC_FINGER_C2H2_2"/>
    <property type="match status" value="7"/>
</dbReference>
<dbReference type="Pfam" id="PF12874">
    <property type="entry name" value="zf-met"/>
    <property type="match status" value="1"/>
</dbReference>
<name>A0ABM3LJZ1_BICAN</name>
<keyword evidence="8" id="KW-1185">Reference proteome</keyword>
<dbReference type="InterPro" id="IPR050758">
    <property type="entry name" value="Znf_C2H2-type"/>
</dbReference>
<feature type="binding site" evidence="4">
    <location>
        <position position="19"/>
    </location>
    <ligand>
        <name>Zn(2+)</name>
        <dbReference type="ChEBI" id="CHEBI:29105"/>
    </ligand>
</feature>
<organism evidence="8 9">
    <name type="scientific">Bicyclus anynana</name>
    <name type="common">Squinting bush brown butterfly</name>
    <dbReference type="NCBI Taxonomy" id="110368"/>
    <lineage>
        <taxon>Eukaryota</taxon>
        <taxon>Metazoa</taxon>
        <taxon>Ecdysozoa</taxon>
        <taxon>Arthropoda</taxon>
        <taxon>Hexapoda</taxon>
        <taxon>Insecta</taxon>
        <taxon>Pterygota</taxon>
        <taxon>Neoptera</taxon>
        <taxon>Endopterygota</taxon>
        <taxon>Lepidoptera</taxon>
        <taxon>Glossata</taxon>
        <taxon>Ditrysia</taxon>
        <taxon>Papilionoidea</taxon>
        <taxon>Nymphalidae</taxon>
        <taxon>Satyrinae</taxon>
        <taxon>Satyrini</taxon>
        <taxon>Mycalesina</taxon>
        <taxon>Bicyclus</taxon>
    </lineage>
</organism>
<dbReference type="InterPro" id="IPR012934">
    <property type="entry name" value="Znf_AD"/>
</dbReference>
<accession>A0ABM3LJZ1</accession>
<dbReference type="PANTHER" id="PTHR23234">
    <property type="entry name" value="ZNF44 PROTEIN"/>
    <property type="match status" value="1"/>
</dbReference>
<dbReference type="SUPFAM" id="SSF57667">
    <property type="entry name" value="beta-beta-alpha zinc fingers"/>
    <property type="match status" value="4"/>
</dbReference>
<proteinExistence type="predicted"/>
<dbReference type="Gene3D" id="3.30.160.60">
    <property type="entry name" value="Classic Zinc Finger"/>
    <property type="match status" value="6"/>
</dbReference>
<dbReference type="Proteomes" id="UP001652582">
    <property type="component" value="Chromosome 9"/>
</dbReference>
<evidence type="ECO:0000313" key="9">
    <source>
        <dbReference type="RefSeq" id="XP_052739375.1"/>
    </source>
</evidence>
<dbReference type="PROSITE" id="PS00028">
    <property type="entry name" value="ZINC_FINGER_C2H2_1"/>
    <property type="match status" value="6"/>
</dbReference>
<evidence type="ECO:0000256" key="4">
    <source>
        <dbReference type="PROSITE-ProRule" id="PRU01263"/>
    </source>
</evidence>
<dbReference type="Gene3D" id="3.40.1800.20">
    <property type="match status" value="1"/>
</dbReference>
<sequence>MSTKKRQRKPRPEDYSNVCRICLFADHDMISLMTSFGTNIVADVFYSITGVQVLREETLPLSVCIRCHDKLMDFYKFKVKCLESDTILRGKVGDVVRKVKSIRIARINQTYNVVKSRDTDDDDGDEEPEYPPKLSKRALQHLEQDLYLSDDSDNKAPKKLLVQKQYHCISCPKKFKQLQTLRIHSLLCGGSTTMIKCTICPQKFESEYDLKLHSAIHVKGKEWKCIECEKEFTDRPRFRRHIRRHMEMMRRFPCQVCGKSFTENSALQRHARVHTGESKEKSLQCKLCDKKCSDRNQMTEHLARHTGARPLKCNDCDKKFPSMRLLASHRRVHNDYMPYECGFCDKRFREKSTRDTHHRTHTGERPYVCSVCGKSFIQSSNLKLHMRTHTGESHYGKSHTLVACATGNSRRAPHSPATRVCTPGRNPTAAPSAGKGSLEQISRLTSGSTPASDPTPAAPAPSSS</sequence>
<dbReference type="Pfam" id="PF00096">
    <property type="entry name" value="zf-C2H2"/>
    <property type="match status" value="3"/>
</dbReference>
<dbReference type="InterPro" id="IPR036236">
    <property type="entry name" value="Znf_C2H2_sf"/>
</dbReference>
<dbReference type="PROSITE" id="PS51915">
    <property type="entry name" value="ZAD"/>
    <property type="match status" value="1"/>
</dbReference>
<feature type="binding site" evidence="4">
    <location>
        <position position="22"/>
    </location>
    <ligand>
        <name>Zn(2+)</name>
        <dbReference type="ChEBI" id="CHEBI:29105"/>
    </ligand>
</feature>
<feature type="binding site" evidence="4">
    <location>
        <position position="67"/>
    </location>
    <ligand>
        <name>Zn(2+)</name>
        <dbReference type="ChEBI" id="CHEBI:29105"/>
    </ligand>
</feature>
<evidence type="ECO:0000256" key="1">
    <source>
        <dbReference type="ARBA" id="ARBA00022723"/>
    </source>
</evidence>
<evidence type="ECO:0000256" key="5">
    <source>
        <dbReference type="SAM" id="MobiDB-lite"/>
    </source>
</evidence>
<dbReference type="PANTHER" id="PTHR23234:SF10">
    <property type="entry name" value="RIKEN CDNA 6720489N17 GENE-RELATED"/>
    <property type="match status" value="1"/>
</dbReference>
<feature type="domain" description="C2H2-type" evidence="6">
    <location>
        <begin position="252"/>
        <end position="279"/>
    </location>
</feature>
<feature type="domain" description="C2H2-type" evidence="6">
    <location>
        <begin position="195"/>
        <end position="222"/>
    </location>
</feature>
<dbReference type="SUPFAM" id="SSF57716">
    <property type="entry name" value="Glucocorticoid receptor-like (DNA-binding domain)"/>
    <property type="match status" value="1"/>
</dbReference>
<dbReference type="GeneID" id="112043909"/>
<keyword evidence="2" id="KW-0677">Repeat</keyword>
<reference evidence="9" key="1">
    <citation type="submission" date="2025-08" db="UniProtKB">
        <authorList>
            <consortium name="RefSeq"/>
        </authorList>
    </citation>
    <scope>IDENTIFICATION</scope>
</reference>
<feature type="region of interest" description="Disordered" evidence="5">
    <location>
        <begin position="115"/>
        <end position="134"/>
    </location>
</feature>
<evidence type="ECO:0000259" key="6">
    <source>
        <dbReference type="PROSITE" id="PS50157"/>
    </source>
</evidence>
<feature type="domain" description="C2H2-type" evidence="6">
    <location>
        <begin position="339"/>
        <end position="366"/>
    </location>
</feature>